<dbReference type="PANTHER" id="PTHR30290">
    <property type="entry name" value="PERIPLASMIC BINDING COMPONENT OF ABC TRANSPORTER"/>
    <property type="match status" value="1"/>
</dbReference>
<dbReference type="Gene3D" id="3.40.190.10">
    <property type="entry name" value="Periplasmic binding protein-like II"/>
    <property type="match status" value="1"/>
</dbReference>
<evidence type="ECO:0000313" key="4">
    <source>
        <dbReference type="EMBL" id="MBB4968430.1"/>
    </source>
</evidence>
<evidence type="ECO:0000256" key="1">
    <source>
        <dbReference type="SAM" id="MobiDB-lite"/>
    </source>
</evidence>
<feature type="region of interest" description="Disordered" evidence="1">
    <location>
        <begin position="31"/>
        <end position="50"/>
    </location>
</feature>
<feature type="chain" id="PRO_5038613072" evidence="2">
    <location>
        <begin position="25"/>
        <end position="611"/>
    </location>
</feature>
<dbReference type="PROSITE" id="PS51257">
    <property type="entry name" value="PROKAR_LIPOPROTEIN"/>
    <property type="match status" value="1"/>
</dbReference>
<keyword evidence="5" id="KW-1185">Reference proteome</keyword>
<name>A0A7W7TAW1_9PSEU</name>
<feature type="signal peptide" evidence="2">
    <location>
        <begin position="1"/>
        <end position="24"/>
    </location>
</feature>
<dbReference type="AlphaFoldDB" id="A0A7W7TAW1"/>
<accession>A0A7W7TAW1</accession>
<evidence type="ECO:0000259" key="3">
    <source>
        <dbReference type="Pfam" id="PF00496"/>
    </source>
</evidence>
<proteinExistence type="predicted"/>
<dbReference type="CDD" id="cd08501">
    <property type="entry name" value="PBP2_Lpqw"/>
    <property type="match status" value="1"/>
</dbReference>
<reference evidence="4 5" key="1">
    <citation type="submission" date="2020-08" db="EMBL/GenBank/DDBJ databases">
        <title>Sequencing the genomes of 1000 actinobacteria strains.</title>
        <authorList>
            <person name="Klenk H.-P."/>
        </authorList>
    </citation>
    <scope>NUCLEOTIDE SEQUENCE [LARGE SCALE GENOMIC DNA]</scope>
    <source>
        <strain evidence="4 5">DSM 45084</strain>
    </source>
</reference>
<dbReference type="GO" id="GO:0015833">
    <property type="term" value="P:peptide transport"/>
    <property type="evidence" value="ECO:0007669"/>
    <property type="project" value="TreeGrafter"/>
</dbReference>
<dbReference type="RefSeq" id="WP_312865868.1">
    <property type="nucleotide sequence ID" value="NZ_BAABAI010000028.1"/>
</dbReference>
<dbReference type="Gene3D" id="3.90.76.10">
    <property type="entry name" value="Dipeptide-binding Protein, Domain 1"/>
    <property type="match status" value="1"/>
</dbReference>
<organism evidence="4 5">
    <name type="scientific">Saccharothrix violaceirubra</name>
    <dbReference type="NCBI Taxonomy" id="413306"/>
    <lineage>
        <taxon>Bacteria</taxon>
        <taxon>Bacillati</taxon>
        <taxon>Actinomycetota</taxon>
        <taxon>Actinomycetes</taxon>
        <taxon>Pseudonocardiales</taxon>
        <taxon>Pseudonocardiaceae</taxon>
        <taxon>Saccharothrix</taxon>
    </lineage>
</organism>
<dbReference type="SUPFAM" id="SSF53850">
    <property type="entry name" value="Periplasmic binding protein-like II"/>
    <property type="match status" value="1"/>
</dbReference>
<gene>
    <name evidence="4" type="ORF">F4559_005789</name>
</gene>
<dbReference type="PANTHER" id="PTHR30290:SF65">
    <property type="entry name" value="MONOACYL PHOSPHATIDYLINOSITOL TETRAMANNOSIDE-BINDING PROTEIN LPQW-RELATED"/>
    <property type="match status" value="1"/>
</dbReference>
<evidence type="ECO:0000256" key="2">
    <source>
        <dbReference type="SAM" id="SignalP"/>
    </source>
</evidence>
<keyword evidence="2" id="KW-0732">Signal</keyword>
<comment type="caution">
    <text evidence="4">The sequence shown here is derived from an EMBL/GenBank/DDBJ whole genome shotgun (WGS) entry which is preliminary data.</text>
</comment>
<sequence>MSIRRSKVVSALALVTSTALLLSACGGGGAGEGDQGGQQNADPGKIGGQDELLKRPKVDDIGEIAIAVEEGFHNYNNYIGATNNFSSVIALSNVSPSPFIVDLSSDGKVVIKVDGDLMDSIKVTSTSPQVIEWKVNKAAVWSDGQPIDCDDFYLRWLAGASKAKVKGEDGSEASLFDSSPTGYEDVEKVECSDNDKTITTTFKKDKTFADYRGMFSQPGSDGILPAHVLEQKTGVSDITKVTVDQNDETVKKVAEFYTTGWLGFDAAVALSGGPYKIESSDTQDQTVLVRNDKYWGNPGGPARVIIKTNTDAQSAAQQLQNKEVVAIAPQADGSVAQQLRGDSAFKVYAAGGQTFEHIDFNMARPLFKQNKELRLAVAQCFDRESLVDNLVKDVDPNAKPLGSLTFMPNEVGYEDHYGDVGKADVAAAKKTLEGAGWKQGPDGIYTKGEFKASFKLGHKIVQRRADTVRILQDKCKQAGIEILDDQAADFNDKRLPASEFDAALFAWVGQPLKAGAYGNYAQKAKGGNANYNNYDSAAMTEKWAAANGQLDYQKRVTEMNDVDKIMREDLHSVPLFQLPDFAASSADYSPISYIGVGGGITWNLYAWQKKK</sequence>
<dbReference type="GO" id="GO:1904680">
    <property type="term" value="F:peptide transmembrane transporter activity"/>
    <property type="evidence" value="ECO:0007669"/>
    <property type="project" value="TreeGrafter"/>
</dbReference>
<dbReference type="InterPro" id="IPR000914">
    <property type="entry name" value="SBP_5_dom"/>
</dbReference>
<dbReference type="Proteomes" id="UP000542674">
    <property type="component" value="Unassembled WGS sequence"/>
</dbReference>
<dbReference type="Gene3D" id="3.10.105.10">
    <property type="entry name" value="Dipeptide-binding Protein, Domain 3"/>
    <property type="match status" value="1"/>
</dbReference>
<dbReference type="InterPro" id="IPR039424">
    <property type="entry name" value="SBP_5"/>
</dbReference>
<dbReference type="Pfam" id="PF00496">
    <property type="entry name" value="SBP_bac_5"/>
    <property type="match status" value="1"/>
</dbReference>
<feature type="domain" description="Solute-binding protein family 5" evidence="3">
    <location>
        <begin position="114"/>
        <end position="521"/>
    </location>
</feature>
<dbReference type="EMBL" id="JACHJS010000001">
    <property type="protein sequence ID" value="MBB4968430.1"/>
    <property type="molecule type" value="Genomic_DNA"/>
</dbReference>
<protein>
    <submittedName>
        <fullName evidence="4">Peptide/nickel transport system substrate-binding protein</fullName>
    </submittedName>
</protein>
<evidence type="ECO:0000313" key="5">
    <source>
        <dbReference type="Proteomes" id="UP000542674"/>
    </source>
</evidence>